<feature type="compositionally biased region" description="Basic and acidic residues" evidence="8">
    <location>
        <begin position="238"/>
        <end position="258"/>
    </location>
</feature>
<dbReference type="Pfam" id="PF16916">
    <property type="entry name" value="ZT_dimer"/>
    <property type="match status" value="1"/>
</dbReference>
<feature type="compositionally biased region" description="Basic and acidic residues" evidence="8">
    <location>
        <begin position="185"/>
        <end position="200"/>
    </location>
</feature>
<dbReference type="Proteomes" id="UP001210925">
    <property type="component" value="Unassembled WGS sequence"/>
</dbReference>
<comment type="similarity">
    <text evidence="2">Belongs to the cation diffusion facilitator (CDF) transporter (TC 2.A.4) family. SLC30A subfamily.</text>
</comment>
<dbReference type="InterPro" id="IPR058533">
    <property type="entry name" value="Cation_efflux_TM"/>
</dbReference>
<name>A0AAD5Y5B5_9FUNG</name>
<keyword evidence="4 9" id="KW-0812">Transmembrane</keyword>
<dbReference type="EMBL" id="JADGKB010000120">
    <property type="protein sequence ID" value="KAJ3253085.1"/>
    <property type="molecule type" value="Genomic_DNA"/>
</dbReference>
<dbReference type="PANTHER" id="PTHR45820:SF4">
    <property type="entry name" value="ZINC TRANSPORTER 63C, ISOFORM F"/>
    <property type="match status" value="1"/>
</dbReference>
<keyword evidence="7 9" id="KW-0472">Membrane</keyword>
<dbReference type="SUPFAM" id="SSF161111">
    <property type="entry name" value="Cation efflux protein transmembrane domain-like"/>
    <property type="match status" value="1"/>
</dbReference>
<evidence type="ECO:0000259" key="10">
    <source>
        <dbReference type="Pfam" id="PF01545"/>
    </source>
</evidence>
<evidence type="ECO:0000256" key="4">
    <source>
        <dbReference type="ARBA" id="ARBA00022692"/>
    </source>
</evidence>
<evidence type="ECO:0000259" key="11">
    <source>
        <dbReference type="Pfam" id="PF16916"/>
    </source>
</evidence>
<organism evidence="12 13">
    <name type="scientific">Boothiomyces macroporosus</name>
    <dbReference type="NCBI Taxonomy" id="261099"/>
    <lineage>
        <taxon>Eukaryota</taxon>
        <taxon>Fungi</taxon>
        <taxon>Fungi incertae sedis</taxon>
        <taxon>Chytridiomycota</taxon>
        <taxon>Chytridiomycota incertae sedis</taxon>
        <taxon>Chytridiomycetes</taxon>
        <taxon>Rhizophydiales</taxon>
        <taxon>Terramycetaceae</taxon>
        <taxon>Boothiomyces</taxon>
    </lineage>
</organism>
<keyword evidence="13" id="KW-1185">Reference proteome</keyword>
<feature type="transmembrane region" description="Helical" evidence="9">
    <location>
        <begin position="266"/>
        <end position="290"/>
    </location>
</feature>
<evidence type="ECO:0000256" key="9">
    <source>
        <dbReference type="SAM" id="Phobius"/>
    </source>
</evidence>
<evidence type="ECO:0000256" key="2">
    <source>
        <dbReference type="ARBA" id="ARBA00008873"/>
    </source>
</evidence>
<dbReference type="PANTHER" id="PTHR45820">
    <property type="entry name" value="FI23527P1"/>
    <property type="match status" value="1"/>
</dbReference>
<dbReference type="Pfam" id="PF01545">
    <property type="entry name" value="Cation_efflux"/>
    <property type="match status" value="1"/>
</dbReference>
<dbReference type="NCBIfam" id="TIGR01297">
    <property type="entry name" value="CDF"/>
    <property type="match status" value="2"/>
</dbReference>
<dbReference type="InterPro" id="IPR002524">
    <property type="entry name" value="Cation_efflux"/>
</dbReference>
<proteinExistence type="inferred from homology"/>
<evidence type="ECO:0000256" key="3">
    <source>
        <dbReference type="ARBA" id="ARBA00022448"/>
    </source>
</evidence>
<sequence length="441" mass="48952">MMCLSSLFFLAELIGGYSSGSISLIADSFHMLSDVAALFIAFYASKVILTNKQLAKSKDVGPEYSYGLKRAEVVGALINGVSLLALSFTLIIEAIQRYFNPEHIQNPWAVLYVAAAGLCMNIVGMFLFHGHGHGHSHSHAHDAHEQVTPLVPNENVIIEMQEAGENPIQLRENVIRVAQLLHERETSQSDISRGVEDRHARGTTSDSLSRKSDKCSQDLKHEDEHIHEDQTEVNQGHNHSEDGHSHRGHSHDHGHGHSHDMNMHGVFLHILGDMLTSLGVIAAVLIIIFVDHPWTIYVDPTMSLLITFVIINSTIPLVRSACYILVQGTPHTVSIDALRRDILTVDGVVSIHELHVWQLSDTQTIASVHVVVPRPDETSPSTILMEERYMLLAATIKSKLHHHGIHSTTVQPEFQYSSETTTCMLRCTTKDCEEKTCCPPN</sequence>
<dbReference type="Gene3D" id="1.20.1510.10">
    <property type="entry name" value="Cation efflux protein transmembrane domain"/>
    <property type="match status" value="2"/>
</dbReference>
<dbReference type="AlphaFoldDB" id="A0AAD5Y5B5"/>
<accession>A0AAD5Y5B5</accession>
<protein>
    <submittedName>
        <fullName evidence="12">Uncharacterized protein</fullName>
    </submittedName>
</protein>
<dbReference type="GO" id="GO:0016020">
    <property type="term" value="C:membrane"/>
    <property type="evidence" value="ECO:0007669"/>
    <property type="project" value="UniProtKB-SubCell"/>
</dbReference>
<keyword evidence="5" id="KW-0862">Zinc</keyword>
<comment type="subcellular location">
    <subcellularLocation>
        <location evidence="1">Membrane</location>
        <topology evidence="1">Multi-pass membrane protein</topology>
    </subcellularLocation>
</comment>
<gene>
    <name evidence="12" type="ORF">HK103_000997</name>
</gene>
<dbReference type="SUPFAM" id="SSF160240">
    <property type="entry name" value="Cation efflux protein cytoplasmic domain-like"/>
    <property type="match status" value="1"/>
</dbReference>
<feature type="transmembrane region" description="Helical" evidence="9">
    <location>
        <begin position="73"/>
        <end position="96"/>
    </location>
</feature>
<feature type="transmembrane region" description="Helical" evidence="9">
    <location>
        <begin position="302"/>
        <end position="326"/>
    </location>
</feature>
<feature type="transmembrane region" description="Helical" evidence="9">
    <location>
        <begin position="108"/>
        <end position="128"/>
    </location>
</feature>
<evidence type="ECO:0000256" key="1">
    <source>
        <dbReference type="ARBA" id="ARBA00004141"/>
    </source>
</evidence>
<evidence type="ECO:0000256" key="5">
    <source>
        <dbReference type="ARBA" id="ARBA00022833"/>
    </source>
</evidence>
<dbReference type="GO" id="GO:0006882">
    <property type="term" value="P:intracellular zinc ion homeostasis"/>
    <property type="evidence" value="ECO:0007669"/>
    <property type="project" value="TreeGrafter"/>
</dbReference>
<keyword evidence="3" id="KW-0813">Transport</keyword>
<dbReference type="GO" id="GO:0005385">
    <property type="term" value="F:zinc ion transmembrane transporter activity"/>
    <property type="evidence" value="ECO:0007669"/>
    <property type="project" value="TreeGrafter"/>
</dbReference>
<keyword evidence="6 9" id="KW-1133">Transmembrane helix</keyword>
<evidence type="ECO:0000313" key="12">
    <source>
        <dbReference type="EMBL" id="KAJ3253085.1"/>
    </source>
</evidence>
<feature type="transmembrane region" description="Helical" evidence="9">
    <location>
        <begin position="28"/>
        <end position="49"/>
    </location>
</feature>
<evidence type="ECO:0000256" key="7">
    <source>
        <dbReference type="ARBA" id="ARBA00023136"/>
    </source>
</evidence>
<dbReference type="InterPro" id="IPR036837">
    <property type="entry name" value="Cation_efflux_CTD_sf"/>
</dbReference>
<feature type="region of interest" description="Disordered" evidence="8">
    <location>
        <begin position="185"/>
        <end position="258"/>
    </location>
</feature>
<dbReference type="InterPro" id="IPR027470">
    <property type="entry name" value="Cation_efflux_CTD"/>
</dbReference>
<reference evidence="12" key="1">
    <citation type="submission" date="2020-05" db="EMBL/GenBank/DDBJ databases">
        <title>Phylogenomic resolution of chytrid fungi.</title>
        <authorList>
            <person name="Stajich J.E."/>
            <person name="Amses K."/>
            <person name="Simmons R."/>
            <person name="Seto K."/>
            <person name="Myers J."/>
            <person name="Bonds A."/>
            <person name="Quandt C.A."/>
            <person name="Barry K."/>
            <person name="Liu P."/>
            <person name="Grigoriev I."/>
            <person name="Longcore J.E."/>
            <person name="James T.Y."/>
        </authorList>
    </citation>
    <scope>NUCLEOTIDE SEQUENCE</scope>
    <source>
        <strain evidence="12">PLAUS21</strain>
    </source>
</reference>
<comment type="caution">
    <text evidence="12">The sequence shown here is derived from an EMBL/GenBank/DDBJ whole genome shotgun (WGS) entry which is preliminary data.</text>
</comment>
<feature type="domain" description="Cation efflux protein cytoplasmic" evidence="11">
    <location>
        <begin position="332"/>
        <end position="374"/>
    </location>
</feature>
<feature type="domain" description="Cation efflux protein transmembrane" evidence="10">
    <location>
        <begin position="3"/>
        <end position="326"/>
    </location>
</feature>
<evidence type="ECO:0000313" key="13">
    <source>
        <dbReference type="Proteomes" id="UP001210925"/>
    </source>
</evidence>
<dbReference type="InterPro" id="IPR027469">
    <property type="entry name" value="Cation_efflux_TMD_sf"/>
</dbReference>
<feature type="compositionally biased region" description="Basic and acidic residues" evidence="8">
    <location>
        <begin position="208"/>
        <end position="230"/>
    </location>
</feature>
<evidence type="ECO:0000256" key="6">
    <source>
        <dbReference type="ARBA" id="ARBA00022989"/>
    </source>
</evidence>
<evidence type="ECO:0000256" key="8">
    <source>
        <dbReference type="SAM" id="MobiDB-lite"/>
    </source>
</evidence>